<dbReference type="SUPFAM" id="SSF55729">
    <property type="entry name" value="Acyl-CoA N-acyltransferases (Nat)"/>
    <property type="match status" value="1"/>
</dbReference>
<evidence type="ECO:0000313" key="3">
    <source>
        <dbReference type="Proteomes" id="UP000051673"/>
    </source>
</evidence>
<dbReference type="PROSITE" id="PS51186">
    <property type="entry name" value="GNAT"/>
    <property type="match status" value="1"/>
</dbReference>
<dbReference type="STRING" id="1620.IV67_GL000702"/>
<dbReference type="GO" id="GO:0004145">
    <property type="term" value="F:diamine N-acetyltransferase activity"/>
    <property type="evidence" value="ECO:0007669"/>
    <property type="project" value="TreeGrafter"/>
</dbReference>
<accession>A0A0R2JST5</accession>
<name>A0A0R2JST5_9LACO</name>
<dbReference type="PATRIC" id="fig|1620.3.peg.711"/>
<dbReference type="InterPro" id="IPR016181">
    <property type="entry name" value="Acyl_CoA_acyltransferase"/>
</dbReference>
<protein>
    <submittedName>
        <fullName evidence="2">Spermidine acetyltransferase</fullName>
    </submittedName>
</protein>
<dbReference type="Pfam" id="PF13302">
    <property type="entry name" value="Acetyltransf_3"/>
    <property type="match status" value="1"/>
</dbReference>
<dbReference type="PANTHER" id="PTHR43415">
    <property type="entry name" value="SPERMIDINE N(1)-ACETYLTRANSFERASE"/>
    <property type="match status" value="1"/>
</dbReference>
<proteinExistence type="predicted"/>
<dbReference type="OrthoDB" id="9795206at2"/>
<keyword evidence="3" id="KW-1185">Reference proteome</keyword>
<dbReference type="Proteomes" id="UP000051673">
    <property type="component" value="Unassembled WGS sequence"/>
</dbReference>
<reference evidence="2 3" key="1">
    <citation type="journal article" date="2015" name="Genome Announc.">
        <title>Expanding the biotechnology potential of lactobacilli through comparative genomics of 213 strains and associated genera.</title>
        <authorList>
            <person name="Sun Z."/>
            <person name="Harris H.M."/>
            <person name="McCann A."/>
            <person name="Guo C."/>
            <person name="Argimon S."/>
            <person name="Zhang W."/>
            <person name="Yang X."/>
            <person name="Jeffery I.B."/>
            <person name="Cooney J.C."/>
            <person name="Kagawa T.F."/>
            <person name="Liu W."/>
            <person name="Song Y."/>
            <person name="Salvetti E."/>
            <person name="Wrobel A."/>
            <person name="Rasinkangas P."/>
            <person name="Parkhill J."/>
            <person name="Rea M.C."/>
            <person name="O'Sullivan O."/>
            <person name="Ritari J."/>
            <person name="Douillard F.P."/>
            <person name="Paul Ross R."/>
            <person name="Yang R."/>
            <person name="Briner A.E."/>
            <person name="Felis G.E."/>
            <person name="de Vos W.M."/>
            <person name="Barrangou R."/>
            <person name="Klaenhammer T.R."/>
            <person name="Caufield P.W."/>
            <person name="Cui Y."/>
            <person name="Zhang H."/>
            <person name="O'Toole P.W."/>
        </authorList>
    </citation>
    <scope>NUCLEOTIDE SEQUENCE [LARGE SCALE GENOMIC DNA]</scope>
    <source>
        <strain evidence="2 3">DSM 20014</strain>
    </source>
</reference>
<sequence length="172" mass="20320">MQLRPLEKRDLSYIYRQENARGVMALWFEEPYTSFDELELLYDKHVLDQSERRFVIDVEDEFAGVVELVYIDNLHRNTEIQIIVEEKFQGNGLAQEAMRAGLEYAFNVINMHKVYLYVDVDNEAAVHIYKKIGFEMEGTLKEQFYANGRYHDSHVMGMVWSDFKQIEAGYTV</sequence>
<comment type="caution">
    <text evidence="2">The sequence shown here is derived from an EMBL/GenBank/DDBJ whole genome shotgun (WGS) entry which is preliminary data.</text>
</comment>
<organism evidence="2 3">
    <name type="scientific">Weissella minor</name>
    <dbReference type="NCBI Taxonomy" id="1620"/>
    <lineage>
        <taxon>Bacteria</taxon>
        <taxon>Bacillati</taxon>
        <taxon>Bacillota</taxon>
        <taxon>Bacilli</taxon>
        <taxon>Lactobacillales</taxon>
        <taxon>Lactobacillaceae</taxon>
        <taxon>Weissella</taxon>
    </lineage>
</organism>
<dbReference type="RefSeq" id="WP_057788204.1">
    <property type="nucleotide sequence ID" value="NZ_CBDALJ010000025.1"/>
</dbReference>
<dbReference type="EMBL" id="JQCD01000024">
    <property type="protein sequence ID" value="KRN77181.1"/>
    <property type="molecule type" value="Genomic_DNA"/>
</dbReference>
<dbReference type="PANTHER" id="PTHR43415:SF6">
    <property type="entry name" value="SPERMIDINE N(1)-ACETYLTRANSFERASE"/>
    <property type="match status" value="1"/>
</dbReference>
<evidence type="ECO:0000259" key="1">
    <source>
        <dbReference type="PROSITE" id="PS51186"/>
    </source>
</evidence>
<keyword evidence="2" id="KW-0808">Transferase</keyword>
<dbReference type="Gene3D" id="3.40.630.30">
    <property type="match status" value="1"/>
</dbReference>
<evidence type="ECO:0000313" key="2">
    <source>
        <dbReference type="EMBL" id="KRN77181.1"/>
    </source>
</evidence>
<dbReference type="AlphaFoldDB" id="A0A0R2JST5"/>
<dbReference type="CDD" id="cd04301">
    <property type="entry name" value="NAT_SF"/>
    <property type="match status" value="1"/>
</dbReference>
<gene>
    <name evidence="2" type="ORF">IV67_GL000702</name>
</gene>
<feature type="domain" description="N-acetyltransferase" evidence="1">
    <location>
        <begin position="1"/>
        <end position="161"/>
    </location>
</feature>
<dbReference type="InterPro" id="IPR000182">
    <property type="entry name" value="GNAT_dom"/>
</dbReference>